<accession>A0AA40A4Q3</accession>
<feature type="compositionally biased region" description="Low complexity" evidence="1">
    <location>
        <begin position="103"/>
        <end position="113"/>
    </location>
</feature>
<comment type="caution">
    <text evidence="2">The sequence shown here is derived from an EMBL/GenBank/DDBJ whole genome shotgun (WGS) entry which is preliminary data.</text>
</comment>
<feature type="compositionally biased region" description="Basic and acidic residues" evidence="1">
    <location>
        <begin position="86"/>
        <end position="102"/>
    </location>
</feature>
<keyword evidence="3" id="KW-1185">Reference proteome</keyword>
<protein>
    <submittedName>
        <fullName evidence="2">Uncharacterized protein</fullName>
    </submittedName>
</protein>
<name>A0AA40A4Q3_9PEZI</name>
<dbReference type="AlphaFoldDB" id="A0AA40A4Q3"/>
<evidence type="ECO:0000256" key="1">
    <source>
        <dbReference type="SAM" id="MobiDB-lite"/>
    </source>
</evidence>
<gene>
    <name evidence="2" type="ORF">B0T26DRAFT_399770</name>
</gene>
<dbReference type="PANTHER" id="PTHR12459">
    <property type="entry name" value="TRANSMEMBRANE PROTEIN 135-RELATED"/>
    <property type="match status" value="1"/>
</dbReference>
<evidence type="ECO:0000313" key="3">
    <source>
        <dbReference type="Proteomes" id="UP001172101"/>
    </source>
</evidence>
<proteinExistence type="predicted"/>
<evidence type="ECO:0000313" key="2">
    <source>
        <dbReference type="EMBL" id="KAK0709254.1"/>
    </source>
</evidence>
<feature type="region of interest" description="Disordered" evidence="1">
    <location>
        <begin position="61"/>
        <end position="117"/>
    </location>
</feature>
<sequence>MASRARPSSSRSPAPASPSVTAKSTSDPVLRNALRYTISAREYALLHKYVISRSRMLKRRAPTVDTVQKMMDGAPQSRTRAQSSSRPDKGKGKGKEAERADDSAAAARGPPARGTDDYNARAIRHSIRVFVATGALMKLWGIVSARLMGAKKDPASANKKKQPLHKSPTLRLSLSLSTILLMYRLLFRFFTRLRAHLLDPTAAPFRKRNPKTASTLTSPYAPAVGASLAGLALGVYPSQQLRVSIAVYTLFRALEFGWNCAEDNGMVWGWEKGLNGKPDRKRARPWWWGSWMLQPFAFGQLLHASVFDRELVPKTYTDFIFKHSTSYLSTKPLDFPSSLRWPGTYEIVESLSEMARLNWPAFISPTLFPNKDDTLPASLAAIAPLTSGAHPLISSLSCATIHPADPSCTRNFLTFWLQSFPPITRVLLLAYSAMLLPRFKALYHFPVSTLHRLLSSALRMSAFITGSLATAWSSICFFQTWFPRAFLPTQRFFLGGFLAGFWALVEHRGGNRGVFLYSARVSVDSLWKVGVKRRWWRAMKGGDVWVFVLALMLTGVVYERDARAVKEGSWRKGISWVRGEGWKDWGVDPEDVDNGGDDDDDARVKDE</sequence>
<dbReference type="GeneID" id="85318076"/>
<feature type="region of interest" description="Disordered" evidence="1">
    <location>
        <begin position="582"/>
        <end position="607"/>
    </location>
</feature>
<feature type="compositionally biased region" description="Polar residues" evidence="1">
    <location>
        <begin position="76"/>
        <end position="85"/>
    </location>
</feature>
<feature type="compositionally biased region" description="Acidic residues" evidence="1">
    <location>
        <begin position="587"/>
        <end position="601"/>
    </location>
</feature>
<reference evidence="2" key="1">
    <citation type="submission" date="2023-06" db="EMBL/GenBank/DDBJ databases">
        <title>Genome-scale phylogeny and comparative genomics of the fungal order Sordariales.</title>
        <authorList>
            <consortium name="Lawrence Berkeley National Laboratory"/>
            <person name="Hensen N."/>
            <person name="Bonometti L."/>
            <person name="Westerberg I."/>
            <person name="Brannstrom I.O."/>
            <person name="Guillou S."/>
            <person name="Cros-Aarteil S."/>
            <person name="Calhoun S."/>
            <person name="Haridas S."/>
            <person name="Kuo A."/>
            <person name="Mondo S."/>
            <person name="Pangilinan J."/>
            <person name="Riley R."/>
            <person name="LaButti K."/>
            <person name="Andreopoulos B."/>
            <person name="Lipzen A."/>
            <person name="Chen C."/>
            <person name="Yanf M."/>
            <person name="Daum C."/>
            <person name="Ng V."/>
            <person name="Clum A."/>
            <person name="Steindorff A."/>
            <person name="Ohm R."/>
            <person name="Martin F."/>
            <person name="Silar P."/>
            <person name="Natvig D."/>
            <person name="Lalanne C."/>
            <person name="Gautier V."/>
            <person name="Ament-velasquez S.L."/>
            <person name="Kruys A."/>
            <person name="Hutchinson M.I."/>
            <person name="Powell A.J."/>
            <person name="Barry K."/>
            <person name="Miller A.N."/>
            <person name="Grigoriev I.V."/>
            <person name="Debuchy R."/>
            <person name="Gladieux P."/>
            <person name="Thoren M.H."/>
            <person name="Johannesson H."/>
        </authorList>
    </citation>
    <scope>NUCLEOTIDE SEQUENCE</scope>
    <source>
        <strain evidence="2">SMH2392-1A</strain>
    </source>
</reference>
<dbReference type="InterPro" id="IPR026749">
    <property type="entry name" value="Tmem135"/>
</dbReference>
<dbReference type="Proteomes" id="UP001172101">
    <property type="component" value="Unassembled WGS sequence"/>
</dbReference>
<feature type="region of interest" description="Disordered" evidence="1">
    <location>
        <begin position="1"/>
        <end position="29"/>
    </location>
</feature>
<dbReference type="EMBL" id="JAUIRO010000006">
    <property type="protein sequence ID" value="KAK0709254.1"/>
    <property type="molecule type" value="Genomic_DNA"/>
</dbReference>
<dbReference type="RefSeq" id="XP_060292558.1">
    <property type="nucleotide sequence ID" value="XM_060434806.1"/>
</dbReference>
<feature type="compositionally biased region" description="Low complexity" evidence="1">
    <location>
        <begin position="1"/>
        <end position="19"/>
    </location>
</feature>
<dbReference type="PANTHER" id="PTHR12459:SF19">
    <property type="entry name" value="TRANSMEMBRANE PROTEIN 135 N-TERMINAL DOMAIN-CONTAINING PROTEIN"/>
    <property type="match status" value="1"/>
</dbReference>
<organism evidence="2 3">
    <name type="scientific">Lasiosphaeria miniovina</name>
    <dbReference type="NCBI Taxonomy" id="1954250"/>
    <lineage>
        <taxon>Eukaryota</taxon>
        <taxon>Fungi</taxon>
        <taxon>Dikarya</taxon>
        <taxon>Ascomycota</taxon>
        <taxon>Pezizomycotina</taxon>
        <taxon>Sordariomycetes</taxon>
        <taxon>Sordariomycetidae</taxon>
        <taxon>Sordariales</taxon>
        <taxon>Lasiosphaeriaceae</taxon>
        <taxon>Lasiosphaeria</taxon>
    </lineage>
</organism>